<gene>
    <name evidence="1" type="ORF">DERF_005217</name>
</gene>
<dbReference type="Proteomes" id="UP000790347">
    <property type="component" value="Unassembled WGS sequence"/>
</dbReference>
<dbReference type="EMBL" id="ASGP02000002">
    <property type="protein sequence ID" value="KAH9521573.1"/>
    <property type="molecule type" value="Genomic_DNA"/>
</dbReference>
<protein>
    <submittedName>
        <fullName evidence="1">Uncharacterized protein</fullName>
    </submittedName>
</protein>
<sequence>MPEGQQNLSSKPKAIISLRNHIIWFIIPIQFILDIIT</sequence>
<accession>A0A922L6Y0</accession>
<proteinExistence type="predicted"/>
<evidence type="ECO:0000313" key="2">
    <source>
        <dbReference type="Proteomes" id="UP000790347"/>
    </source>
</evidence>
<evidence type="ECO:0000313" key="1">
    <source>
        <dbReference type="EMBL" id="KAH9521573.1"/>
    </source>
</evidence>
<organism evidence="1 2">
    <name type="scientific">Dermatophagoides farinae</name>
    <name type="common">American house dust mite</name>
    <dbReference type="NCBI Taxonomy" id="6954"/>
    <lineage>
        <taxon>Eukaryota</taxon>
        <taxon>Metazoa</taxon>
        <taxon>Ecdysozoa</taxon>
        <taxon>Arthropoda</taxon>
        <taxon>Chelicerata</taxon>
        <taxon>Arachnida</taxon>
        <taxon>Acari</taxon>
        <taxon>Acariformes</taxon>
        <taxon>Sarcoptiformes</taxon>
        <taxon>Astigmata</taxon>
        <taxon>Psoroptidia</taxon>
        <taxon>Analgoidea</taxon>
        <taxon>Pyroglyphidae</taxon>
        <taxon>Dermatophagoidinae</taxon>
        <taxon>Dermatophagoides</taxon>
    </lineage>
</organism>
<reference evidence="1" key="1">
    <citation type="submission" date="2013-05" db="EMBL/GenBank/DDBJ databases">
        <authorList>
            <person name="Yim A.K.Y."/>
            <person name="Chan T.F."/>
            <person name="Ji K.M."/>
            <person name="Liu X.Y."/>
            <person name="Zhou J.W."/>
            <person name="Li R.Q."/>
            <person name="Yang K.Y."/>
            <person name="Li J."/>
            <person name="Li M."/>
            <person name="Law P.T.W."/>
            <person name="Wu Y.L."/>
            <person name="Cai Z.L."/>
            <person name="Qin H."/>
            <person name="Bao Y."/>
            <person name="Leung R.K.K."/>
            <person name="Ng P.K.S."/>
            <person name="Zou J."/>
            <person name="Zhong X.J."/>
            <person name="Ran P.X."/>
            <person name="Zhong N.S."/>
            <person name="Liu Z.G."/>
            <person name="Tsui S.K.W."/>
        </authorList>
    </citation>
    <scope>NUCLEOTIDE SEQUENCE</scope>
    <source>
        <strain evidence="1">Derf</strain>
        <tissue evidence="1">Whole organism</tissue>
    </source>
</reference>
<name>A0A922L6Y0_DERFA</name>
<dbReference type="AlphaFoldDB" id="A0A922L6Y0"/>
<comment type="caution">
    <text evidence="1">The sequence shown here is derived from an EMBL/GenBank/DDBJ whole genome shotgun (WGS) entry which is preliminary data.</text>
</comment>
<keyword evidence="2" id="KW-1185">Reference proteome</keyword>
<reference evidence="1" key="2">
    <citation type="journal article" date="2022" name="Res Sq">
        <title>Comparative Genomics Reveals Insights into the Divergent Evolution of Astigmatic Mites and Household Pest Adaptations.</title>
        <authorList>
            <person name="Xiong Q."/>
            <person name="Wan A.T.-Y."/>
            <person name="Liu X.-Y."/>
            <person name="Fung C.S.-H."/>
            <person name="Xiao X."/>
            <person name="Malainual N."/>
            <person name="Hou J."/>
            <person name="Wang L."/>
            <person name="Wang M."/>
            <person name="Yang K."/>
            <person name="Cui Y."/>
            <person name="Leung E."/>
            <person name="Nong W."/>
            <person name="Shin S.-K."/>
            <person name="Au S."/>
            <person name="Jeong K.Y."/>
            <person name="Chew F.T."/>
            <person name="Hui J."/>
            <person name="Leung T.F."/>
            <person name="Tungtrongchitr A."/>
            <person name="Zhong N."/>
            <person name="Liu Z."/>
            <person name="Tsui S."/>
        </authorList>
    </citation>
    <scope>NUCLEOTIDE SEQUENCE</scope>
    <source>
        <strain evidence="1">Derf</strain>
        <tissue evidence="1">Whole organism</tissue>
    </source>
</reference>